<evidence type="ECO:0000256" key="10">
    <source>
        <dbReference type="ARBA" id="ARBA00023128"/>
    </source>
</evidence>
<dbReference type="InterPro" id="IPR026169">
    <property type="entry name" value="MIEAP"/>
</dbReference>
<name>A0A8B8DHV6_CRAVI</name>
<evidence type="ECO:0000313" key="16">
    <source>
        <dbReference type="RefSeq" id="XP_022327473.1"/>
    </source>
</evidence>
<dbReference type="GO" id="GO:0005741">
    <property type="term" value="C:mitochondrial outer membrane"/>
    <property type="evidence" value="ECO:0007669"/>
    <property type="project" value="UniProtKB-SubCell"/>
</dbReference>
<organism evidence="15 16">
    <name type="scientific">Crassostrea virginica</name>
    <name type="common">Eastern oyster</name>
    <dbReference type="NCBI Taxonomy" id="6565"/>
    <lineage>
        <taxon>Eukaryota</taxon>
        <taxon>Metazoa</taxon>
        <taxon>Spiralia</taxon>
        <taxon>Lophotrochozoa</taxon>
        <taxon>Mollusca</taxon>
        <taxon>Bivalvia</taxon>
        <taxon>Autobranchia</taxon>
        <taxon>Pteriomorphia</taxon>
        <taxon>Ostreida</taxon>
        <taxon>Ostreoidea</taxon>
        <taxon>Ostreidae</taxon>
        <taxon>Crassostrea</taxon>
    </lineage>
</organism>
<dbReference type="PANTHER" id="PTHR21771:SF0">
    <property type="entry name" value="MITOCHONDRIA-EATING PROTEIN"/>
    <property type="match status" value="1"/>
</dbReference>
<evidence type="ECO:0000256" key="7">
    <source>
        <dbReference type="ARBA" id="ARBA00022787"/>
    </source>
</evidence>
<evidence type="ECO:0000256" key="6">
    <source>
        <dbReference type="ARBA" id="ARBA00022490"/>
    </source>
</evidence>
<dbReference type="OrthoDB" id="6105707at2759"/>
<dbReference type="KEGG" id="cvn:111126859"/>
<dbReference type="GO" id="GO:0035694">
    <property type="term" value="P:mitochondrial protein catabolic process"/>
    <property type="evidence" value="ECO:0007669"/>
    <property type="project" value="InterPro"/>
</dbReference>
<comment type="similarity">
    <text evidence="4">Belongs to the MIEAP family.</text>
</comment>
<dbReference type="Pfam" id="PF16026">
    <property type="entry name" value="MIEAP"/>
    <property type="match status" value="1"/>
</dbReference>
<evidence type="ECO:0000256" key="8">
    <source>
        <dbReference type="ARBA" id="ARBA00023054"/>
    </source>
</evidence>
<dbReference type="RefSeq" id="XP_022327473.1">
    <property type="nucleotide sequence ID" value="XM_022471765.1"/>
</dbReference>
<proteinExistence type="inferred from homology"/>
<keyword evidence="15" id="KW-1185">Reference proteome</keyword>
<evidence type="ECO:0000313" key="15">
    <source>
        <dbReference type="Proteomes" id="UP000694844"/>
    </source>
</evidence>
<dbReference type="GO" id="GO:0008289">
    <property type="term" value="F:lipid binding"/>
    <property type="evidence" value="ECO:0007669"/>
    <property type="project" value="UniProtKB-KW"/>
</dbReference>
<keyword evidence="11" id="KW-0472">Membrane</keyword>
<evidence type="ECO:0000256" key="12">
    <source>
        <dbReference type="ARBA" id="ARBA00032687"/>
    </source>
</evidence>
<evidence type="ECO:0000256" key="3">
    <source>
        <dbReference type="ARBA" id="ARBA00004496"/>
    </source>
</evidence>
<sequence>MSESKNQDLLLDAKNFCDGLSNELLIRDFNSKHLWAAKFFIENLISEYQHARSNITCTSRRPKPVGGMGQLWVELDELKRKNKELQKQVDRLSNNPPNSTHDDSNDPQIMPVTDYIKTKRENDTLKANEERLETRIREMEDMTLSLQDEYKRAKVALETTQKSRETVLKDYKQMEDELKLTKKENECLQQTLVRPILPTGRTDNRLVETISDKCRPSNIAQLYNTLESQEWMDAKETLEDITDFREEDIVQFLCACVMASFQSCMDVYEALNSKIAKLLMNPTLVIDNTLAGEQTGGANLPEGMTDLIRHQLRKHFDEIDLEVVVGMICEKIKSGFQAFVRYHLHENKVVRKFMNQCAKVTWQMVIQHPPMWLSVDDHEFDDEKHKLWWSCDITAANRINFFVWPALYDFKQGNLLIKGCVYTN</sequence>
<protein>
    <recommendedName>
        <fullName evidence="5">Mitochondria-eating protein</fullName>
    </recommendedName>
    <alternativeName>
        <fullName evidence="12">Spermatogenesis-associated protein 18</fullName>
    </alternativeName>
</protein>
<gene>
    <name evidence="16" type="primary">LOC111126859</name>
</gene>
<reference evidence="16" key="1">
    <citation type="submission" date="2025-08" db="UniProtKB">
        <authorList>
            <consortium name="RefSeq"/>
        </authorList>
    </citation>
    <scope>IDENTIFICATION</scope>
    <source>
        <tissue evidence="16">Whole sample</tissue>
    </source>
</reference>
<evidence type="ECO:0000256" key="1">
    <source>
        <dbReference type="ARBA" id="ARBA00004294"/>
    </source>
</evidence>
<evidence type="ECO:0000256" key="11">
    <source>
        <dbReference type="ARBA" id="ARBA00023136"/>
    </source>
</evidence>
<dbReference type="PANTHER" id="PTHR21771">
    <property type="entry name" value="MITOCHONDRIA-EATING PROTEIN-RELATED"/>
    <property type="match status" value="1"/>
</dbReference>
<evidence type="ECO:0000256" key="9">
    <source>
        <dbReference type="ARBA" id="ARBA00023121"/>
    </source>
</evidence>
<keyword evidence="8" id="KW-0175">Coiled coil</keyword>
<comment type="subcellular location">
    <subcellularLocation>
        <location evidence="3">Cytoplasm</location>
    </subcellularLocation>
    <subcellularLocation>
        <location evidence="2">Mitochondrion matrix</location>
    </subcellularLocation>
    <subcellularLocation>
        <location evidence="1">Mitochondrion outer membrane</location>
    </subcellularLocation>
</comment>
<keyword evidence="9" id="KW-0446">Lipid-binding</keyword>
<dbReference type="InterPro" id="IPR031981">
    <property type="entry name" value="MIEAP_C"/>
</dbReference>
<evidence type="ECO:0000256" key="13">
    <source>
        <dbReference type="SAM" id="MobiDB-lite"/>
    </source>
</evidence>
<dbReference type="GO" id="GO:0005759">
    <property type="term" value="C:mitochondrial matrix"/>
    <property type="evidence" value="ECO:0007669"/>
    <property type="project" value="UniProtKB-SubCell"/>
</dbReference>
<evidence type="ECO:0000256" key="4">
    <source>
        <dbReference type="ARBA" id="ARBA00008233"/>
    </source>
</evidence>
<evidence type="ECO:0000256" key="5">
    <source>
        <dbReference type="ARBA" id="ARBA00019863"/>
    </source>
</evidence>
<accession>A0A8B8DHV6</accession>
<feature type="domain" description="Mitochondria-eating protein C-terminal" evidence="14">
    <location>
        <begin position="215"/>
        <end position="423"/>
    </location>
</feature>
<feature type="region of interest" description="Disordered" evidence="13">
    <location>
        <begin position="88"/>
        <end position="110"/>
    </location>
</feature>
<keyword evidence="6" id="KW-0963">Cytoplasm</keyword>
<keyword evidence="7" id="KW-1000">Mitochondrion outer membrane</keyword>
<keyword evidence="10" id="KW-0496">Mitochondrion</keyword>
<evidence type="ECO:0000256" key="2">
    <source>
        <dbReference type="ARBA" id="ARBA00004305"/>
    </source>
</evidence>
<dbReference type="Proteomes" id="UP000694844">
    <property type="component" value="Chromosome 3"/>
</dbReference>
<evidence type="ECO:0000259" key="14">
    <source>
        <dbReference type="Pfam" id="PF16026"/>
    </source>
</evidence>
<dbReference type="GeneID" id="111126859"/>
<dbReference type="GO" id="GO:0035695">
    <property type="term" value="P:mitophagy by internal vacuole formation"/>
    <property type="evidence" value="ECO:0007669"/>
    <property type="project" value="TreeGrafter"/>
</dbReference>
<dbReference type="AlphaFoldDB" id="A0A8B8DHV6"/>